<dbReference type="EMBL" id="BSRI01000001">
    <property type="protein sequence ID" value="GLV53986.1"/>
    <property type="molecule type" value="Genomic_DNA"/>
</dbReference>
<gene>
    <name evidence="1" type="ORF">KDH_08370</name>
</gene>
<protein>
    <recommendedName>
        <fullName evidence="3">Bulb-type lectin domain-containing protein</fullName>
    </recommendedName>
</protein>
<accession>A0ABQ6FK88</accession>
<reference evidence="1 2" key="1">
    <citation type="submission" date="2023-02" db="EMBL/GenBank/DDBJ databases">
        <title>Dictyobacter halimunensis sp. nov., a new member of the class Ktedonobacteria from forest soil in a geothermal area.</title>
        <authorList>
            <person name="Rachmania M.K."/>
            <person name="Ningsih F."/>
            <person name="Sakai Y."/>
            <person name="Yabe S."/>
            <person name="Yokota A."/>
            <person name="Sjamsuridzal W."/>
        </authorList>
    </citation>
    <scope>NUCLEOTIDE SEQUENCE [LARGE SCALE GENOMIC DNA]</scope>
    <source>
        <strain evidence="1 2">S3.2.2.5</strain>
    </source>
</reference>
<evidence type="ECO:0000313" key="1">
    <source>
        <dbReference type="EMBL" id="GLV53986.1"/>
    </source>
</evidence>
<proteinExistence type="predicted"/>
<dbReference type="RefSeq" id="WP_338247705.1">
    <property type="nucleotide sequence ID" value="NZ_BSRI01000001.1"/>
</dbReference>
<comment type="caution">
    <text evidence="1">The sequence shown here is derived from an EMBL/GenBank/DDBJ whole genome shotgun (WGS) entry which is preliminary data.</text>
</comment>
<organism evidence="1 2">
    <name type="scientific">Dictyobacter halimunensis</name>
    <dbReference type="NCBI Taxonomy" id="3026934"/>
    <lineage>
        <taxon>Bacteria</taxon>
        <taxon>Bacillati</taxon>
        <taxon>Chloroflexota</taxon>
        <taxon>Ktedonobacteria</taxon>
        <taxon>Ktedonobacterales</taxon>
        <taxon>Dictyobacteraceae</taxon>
        <taxon>Dictyobacter</taxon>
    </lineage>
</organism>
<keyword evidence="2" id="KW-1185">Reference proteome</keyword>
<evidence type="ECO:0000313" key="2">
    <source>
        <dbReference type="Proteomes" id="UP001344906"/>
    </source>
</evidence>
<name>A0ABQ6FK88_9CHLR</name>
<sequence length="80" mass="8856">MSSHTLFAFKVAQPLDTLTEEGTVLQYDPQTQTSIWQGEDSAQATVRCVGGGSREYCNAYGNYCTTWGSYIPNGYGWRCS</sequence>
<evidence type="ECO:0008006" key="3">
    <source>
        <dbReference type="Google" id="ProtNLM"/>
    </source>
</evidence>
<dbReference type="Proteomes" id="UP001344906">
    <property type="component" value="Unassembled WGS sequence"/>
</dbReference>